<organism evidence="1 2">
    <name type="scientific">Hohenbuehelia grisea</name>
    <dbReference type="NCBI Taxonomy" id="104357"/>
    <lineage>
        <taxon>Eukaryota</taxon>
        <taxon>Fungi</taxon>
        <taxon>Dikarya</taxon>
        <taxon>Basidiomycota</taxon>
        <taxon>Agaricomycotina</taxon>
        <taxon>Agaricomycetes</taxon>
        <taxon>Agaricomycetidae</taxon>
        <taxon>Agaricales</taxon>
        <taxon>Pleurotineae</taxon>
        <taxon>Pleurotaceae</taxon>
        <taxon>Hohenbuehelia</taxon>
    </lineage>
</organism>
<gene>
    <name evidence="1" type="ORF">HGRIS_013073</name>
</gene>
<comment type="caution">
    <text evidence="1">The sequence shown here is derived from an EMBL/GenBank/DDBJ whole genome shotgun (WGS) entry which is preliminary data.</text>
</comment>
<evidence type="ECO:0000313" key="2">
    <source>
        <dbReference type="Proteomes" id="UP001556367"/>
    </source>
</evidence>
<accession>A0ABR3IUD4</accession>
<protein>
    <submittedName>
        <fullName evidence="1">Uncharacterized protein</fullName>
    </submittedName>
</protein>
<reference evidence="2" key="1">
    <citation type="submission" date="2024-06" db="EMBL/GenBank/DDBJ databases">
        <title>Multi-omics analyses provide insights into the biosynthesis of the anticancer antibiotic pleurotin in Hohenbuehelia grisea.</title>
        <authorList>
            <person name="Weaver J.A."/>
            <person name="Alberti F."/>
        </authorList>
    </citation>
    <scope>NUCLEOTIDE SEQUENCE [LARGE SCALE GENOMIC DNA]</scope>
    <source>
        <strain evidence="2">T-177</strain>
    </source>
</reference>
<dbReference type="Proteomes" id="UP001556367">
    <property type="component" value="Unassembled WGS sequence"/>
</dbReference>
<name>A0ABR3IUD4_9AGAR</name>
<sequence>MAYFQDYFTKLLRSPTPTPAKVAHDYAVEFTSSWLSIKNTLMYPDERQLARGIKFTDVPVHLQSMVDALVWESNRTDEG</sequence>
<evidence type="ECO:0000313" key="1">
    <source>
        <dbReference type="EMBL" id="KAL0946912.1"/>
    </source>
</evidence>
<dbReference type="EMBL" id="JASNQZ010000015">
    <property type="protein sequence ID" value="KAL0946912.1"/>
    <property type="molecule type" value="Genomic_DNA"/>
</dbReference>
<proteinExistence type="predicted"/>
<keyword evidence="2" id="KW-1185">Reference proteome</keyword>